<dbReference type="Gene3D" id="3.30.429.10">
    <property type="entry name" value="Macrophage Migration Inhibitory Factor"/>
    <property type="match status" value="1"/>
</dbReference>
<gene>
    <name evidence="1" type="ORF">E1B25_07450</name>
</gene>
<evidence type="ECO:0000313" key="1">
    <source>
        <dbReference type="EMBL" id="TDE38849.1"/>
    </source>
</evidence>
<keyword evidence="1" id="KW-0413">Isomerase</keyword>
<dbReference type="InterPro" id="IPR004220">
    <property type="entry name" value="5-COMe_2-OHmuconate_Isoase"/>
</dbReference>
<name>A0A4R5EV65_9RHOB</name>
<sequence>MGAEQNRPCQMPHFIIEAAGALDAPDDRQAAMTIVANVGAAQTFINGDDIKVRLYPCADFLALDGRTSFLHITVRLLAGRTAEQKEMLACALRDALDERFAKIQSISIEICDMDPVSYKKRLA</sequence>
<dbReference type="AlphaFoldDB" id="A0A4R5EV65"/>
<dbReference type="EMBL" id="SMFP01000004">
    <property type="protein sequence ID" value="TDE38849.1"/>
    <property type="molecule type" value="Genomic_DNA"/>
</dbReference>
<dbReference type="SUPFAM" id="SSF55331">
    <property type="entry name" value="Tautomerase/MIF"/>
    <property type="match status" value="1"/>
</dbReference>
<protein>
    <submittedName>
        <fullName evidence="1">5-carboxymethyl-2-hydroxymuconate isomerase</fullName>
    </submittedName>
</protein>
<dbReference type="PANTHER" id="PTHR37950">
    <property type="entry name" value="4-HYDROXYPHENYLACETATE CATABOLISM PROTEIN"/>
    <property type="match status" value="1"/>
</dbReference>
<comment type="caution">
    <text evidence="1">The sequence shown here is derived from an EMBL/GenBank/DDBJ whole genome shotgun (WGS) entry which is preliminary data.</text>
</comment>
<dbReference type="RefSeq" id="WP_132828142.1">
    <property type="nucleotide sequence ID" value="NZ_SMFP01000004.1"/>
</dbReference>
<dbReference type="InterPro" id="IPR014347">
    <property type="entry name" value="Tautomerase/MIF_sf"/>
</dbReference>
<keyword evidence="2" id="KW-1185">Reference proteome</keyword>
<dbReference type="PANTHER" id="PTHR37950:SF1">
    <property type="entry name" value="4-HYDROXYPHENYLACETATE CATABOLISM PROTEIN"/>
    <property type="match status" value="1"/>
</dbReference>
<dbReference type="Proteomes" id="UP000294662">
    <property type="component" value="Unassembled WGS sequence"/>
</dbReference>
<dbReference type="GO" id="GO:0008704">
    <property type="term" value="F:5-carboxymethyl-2-hydroxymuconate delta-isomerase activity"/>
    <property type="evidence" value="ECO:0007669"/>
    <property type="project" value="InterPro"/>
</dbReference>
<organism evidence="1 2">
    <name type="scientific">Antarcticimicrobium sediminis</name>
    <dbReference type="NCBI Taxonomy" id="2546227"/>
    <lineage>
        <taxon>Bacteria</taxon>
        <taxon>Pseudomonadati</taxon>
        <taxon>Pseudomonadota</taxon>
        <taxon>Alphaproteobacteria</taxon>
        <taxon>Rhodobacterales</taxon>
        <taxon>Paracoccaceae</taxon>
        <taxon>Antarcticimicrobium</taxon>
    </lineage>
</organism>
<evidence type="ECO:0000313" key="2">
    <source>
        <dbReference type="Proteomes" id="UP000294662"/>
    </source>
</evidence>
<reference evidence="1 2" key="1">
    <citation type="submission" date="2019-03" db="EMBL/GenBank/DDBJ databases">
        <authorList>
            <person name="Zhang S."/>
        </authorList>
    </citation>
    <scope>NUCLEOTIDE SEQUENCE [LARGE SCALE GENOMIC DNA]</scope>
    <source>
        <strain evidence="1 2">S4J41</strain>
    </source>
</reference>
<proteinExistence type="predicted"/>
<dbReference type="Pfam" id="PF02962">
    <property type="entry name" value="CHMI"/>
    <property type="match status" value="1"/>
</dbReference>
<accession>A0A4R5EV65</accession>
<dbReference type="OrthoDB" id="9814215at2"/>